<comment type="caution">
    <text evidence="1">The sequence shown here is derived from an EMBL/GenBank/DDBJ whole genome shotgun (WGS) entry which is preliminary data.</text>
</comment>
<evidence type="ECO:0000313" key="1">
    <source>
        <dbReference type="EMBL" id="PQO40380.1"/>
    </source>
</evidence>
<name>A0A2S8G7W4_9BACT</name>
<dbReference type="Proteomes" id="UP000238322">
    <property type="component" value="Unassembled WGS sequence"/>
</dbReference>
<accession>A0A2S8G7W4</accession>
<protein>
    <recommendedName>
        <fullName evidence="3">Microcin J25-processing protein McjB C-terminal domain-containing protein</fullName>
    </recommendedName>
</protein>
<sequence length="114" mass="12750">MENKSLARLAEESQRYRSALEKCKGQFFCVGLHDFPVGACGIVSEMLGRHLLSLGFQEVEYVNAERGPKLDGNWTTHAWLDVAGYTVDITADQFPDWTGEKVAVTLATDWHNGF</sequence>
<evidence type="ECO:0008006" key="3">
    <source>
        <dbReference type="Google" id="ProtNLM"/>
    </source>
</evidence>
<evidence type="ECO:0000313" key="2">
    <source>
        <dbReference type="Proteomes" id="UP000238322"/>
    </source>
</evidence>
<reference evidence="1 2" key="1">
    <citation type="submission" date="2018-02" db="EMBL/GenBank/DDBJ databases">
        <title>Comparative genomes isolates from brazilian mangrove.</title>
        <authorList>
            <person name="Araujo J.E."/>
            <person name="Taketani R.G."/>
            <person name="Silva M.C.P."/>
            <person name="Loureco M.V."/>
            <person name="Andreote F.D."/>
        </authorList>
    </citation>
    <scope>NUCLEOTIDE SEQUENCE [LARGE SCALE GENOMIC DNA]</scope>
    <source>
        <strain evidence="1 2">Hex-1 MGV</strain>
    </source>
</reference>
<proteinExistence type="predicted"/>
<dbReference type="AlphaFoldDB" id="A0A2S8G7W4"/>
<organism evidence="1 2">
    <name type="scientific">Blastopirellula marina</name>
    <dbReference type="NCBI Taxonomy" id="124"/>
    <lineage>
        <taxon>Bacteria</taxon>
        <taxon>Pseudomonadati</taxon>
        <taxon>Planctomycetota</taxon>
        <taxon>Planctomycetia</taxon>
        <taxon>Pirellulales</taxon>
        <taxon>Pirellulaceae</taxon>
        <taxon>Blastopirellula</taxon>
    </lineage>
</organism>
<gene>
    <name evidence="1" type="ORF">C5Y83_00105</name>
</gene>
<dbReference type="EMBL" id="PUHY01000001">
    <property type="protein sequence ID" value="PQO40380.1"/>
    <property type="molecule type" value="Genomic_DNA"/>
</dbReference>